<dbReference type="EMBL" id="JAVTTO010000001">
    <property type="protein sequence ID" value="MDT7831077.1"/>
    <property type="molecule type" value="Genomic_DNA"/>
</dbReference>
<evidence type="ECO:0000313" key="3">
    <source>
        <dbReference type="Proteomes" id="UP001257277"/>
    </source>
</evidence>
<keyword evidence="3" id="KW-1185">Reference proteome</keyword>
<name>A0ABU3LC14_9FLAO</name>
<keyword evidence="1" id="KW-1133">Transmembrane helix</keyword>
<protein>
    <submittedName>
        <fullName evidence="2">DUF6090 family protein</fullName>
    </submittedName>
</protein>
<reference evidence="2 3" key="1">
    <citation type="submission" date="2023-09" db="EMBL/GenBank/DDBJ databases">
        <title>Novel taxa isolated from Blanes Bay.</title>
        <authorList>
            <person name="Rey-Velasco X."/>
            <person name="Lucena T."/>
        </authorList>
    </citation>
    <scope>NUCLEOTIDE SEQUENCE [LARGE SCALE GENOMIC DNA]</scope>
    <source>
        <strain evidence="2 3">S356</strain>
    </source>
</reference>
<keyword evidence="1" id="KW-0472">Membrane</keyword>
<dbReference type="InterPro" id="IPR045749">
    <property type="entry name" value="DUF6090"/>
</dbReference>
<evidence type="ECO:0000313" key="2">
    <source>
        <dbReference type="EMBL" id="MDT7831077.1"/>
    </source>
</evidence>
<proteinExistence type="predicted"/>
<organism evidence="2 3">
    <name type="scientific">Asprobacillus argus</name>
    <dbReference type="NCBI Taxonomy" id="3076534"/>
    <lineage>
        <taxon>Bacteria</taxon>
        <taxon>Pseudomonadati</taxon>
        <taxon>Bacteroidota</taxon>
        <taxon>Flavobacteriia</taxon>
        <taxon>Flavobacteriales</taxon>
        <taxon>Flavobacteriaceae</taxon>
        <taxon>Asprobacillus</taxon>
    </lineage>
</organism>
<accession>A0ABU3LC14</accession>
<dbReference type="RefSeq" id="WP_349240330.1">
    <property type="nucleotide sequence ID" value="NZ_JAVTTO010000001.1"/>
</dbReference>
<sequence length="263" mass="30591">MIQFFRRIRQNLLSEGKTGKYLKYAIGEIVLVVIGILIALQINNWNEQNKADRVENVFLKRLLVDLNKDKAYLESIHSRRENQIRAAKAIIDFSIETKIDSIIYQLPNMLTISSWQETTSNQNTFLELMSSGNLNIIKSDSIKDGLLSLDRSYKSLINDDKTNKEPYVSNLWPAADLIDPYNYLVLEPNLNKEFRINERLKPSEIENMIIALKQDFKKVLDSRKFRSGLMNAMDSYERSLPEIESMIKQVESLITRIEIEIKK</sequence>
<gene>
    <name evidence="2" type="ORF">RQM59_01730</name>
</gene>
<keyword evidence="1" id="KW-0812">Transmembrane</keyword>
<dbReference type="Proteomes" id="UP001257277">
    <property type="component" value="Unassembled WGS sequence"/>
</dbReference>
<dbReference type="Pfam" id="PF19578">
    <property type="entry name" value="DUF6090"/>
    <property type="match status" value="1"/>
</dbReference>
<comment type="caution">
    <text evidence="2">The sequence shown here is derived from an EMBL/GenBank/DDBJ whole genome shotgun (WGS) entry which is preliminary data.</text>
</comment>
<evidence type="ECO:0000256" key="1">
    <source>
        <dbReference type="SAM" id="Phobius"/>
    </source>
</evidence>
<feature type="transmembrane region" description="Helical" evidence="1">
    <location>
        <begin position="21"/>
        <end position="40"/>
    </location>
</feature>